<evidence type="ECO:0000313" key="2">
    <source>
        <dbReference type="EMBL" id="MBU9735726.1"/>
    </source>
</evidence>
<dbReference type="Proteomes" id="UP000712157">
    <property type="component" value="Unassembled WGS sequence"/>
</dbReference>
<accession>A0A949K355</accession>
<feature type="transmembrane region" description="Helical" evidence="1">
    <location>
        <begin position="7"/>
        <end position="27"/>
    </location>
</feature>
<gene>
    <name evidence="2" type="ORF">KTH89_04195</name>
</gene>
<keyword evidence="1" id="KW-1133">Transmembrane helix</keyword>
<evidence type="ECO:0000313" key="3">
    <source>
        <dbReference type="Proteomes" id="UP000712157"/>
    </source>
</evidence>
<keyword evidence="3" id="KW-1185">Reference proteome</keyword>
<name>A0A949K355_9FIRM</name>
<dbReference type="RefSeq" id="WP_158342354.1">
    <property type="nucleotide sequence ID" value="NZ_JAHQCW010000004.1"/>
</dbReference>
<reference evidence="2" key="1">
    <citation type="submission" date="2021-06" db="EMBL/GenBank/DDBJ databases">
        <title>Description of novel taxa of the family Lachnospiraceae.</title>
        <authorList>
            <person name="Chaplin A.V."/>
            <person name="Sokolova S.R."/>
            <person name="Pikina A.P."/>
            <person name="Korzhanova M."/>
            <person name="Belova V."/>
            <person name="Korostin D."/>
            <person name="Efimov B.A."/>
        </authorList>
    </citation>
    <scope>NUCLEOTIDE SEQUENCE</scope>
    <source>
        <strain evidence="2">ASD5720</strain>
    </source>
</reference>
<protein>
    <submittedName>
        <fullName evidence="2">Uncharacterized protein</fullName>
    </submittedName>
</protein>
<evidence type="ECO:0000256" key="1">
    <source>
        <dbReference type="SAM" id="Phobius"/>
    </source>
</evidence>
<organism evidence="2 3">
    <name type="scientific">Diplocloster agilis</name>
    <dbReference type="NCBI Taxonomy" id="2850323"/>
    <lineage>
        <taxon>Bacteria</taxon>
        <taxon>Bacillati</taxon>
        <taxon>Bacillota</taxon>
        <taxon>Clostridia</taxon>
        <taxon>Lachnospirales</taxon>
        <taxon>Lachnospiraceae</taxon>
        <taxon>Diplocloster</taxon>
    </lineage>
</organism>
<comment type="caution">
    <text evidence="2">The sequence shown here is derived from an EMBL/GenBank/DDBJ whole genome shotgun (WGS) entry which is preliminary data.</text>
</comment>
<keyword evidence="1" id="KW-0812">Transmembrane</keyword>
<sequence length="142" mass="16722">MKIKFRISIGIIIMMMIGIGTTLYGNYSIDCRPFQNIKSKDYDWIVIDTNTGAIMISDTDDKNELASIIDDTVIYPRRFSSLLETDKKHLNIFIYKDNKIKSELDYNIEDNVVYGRYFWLGLNNHKFHDYIQQVLYPSHIHS</sequence>
<dbReference type="EMBL" id="JAHQCW010000004">
    <property type="protein sequence ID" value="MBU9735726.1"/>
    <property type="molecule type" value="Genomic_DNA"/>
</dbReference>
<keyword evidence="1" id="KW-0472">Membrane</keyword>
<dbReference type="AlphaFoldDB" id="A0A949K355"/>
<proteinExistence type="predicted"/>